<dbReference type="PANTHER" id="PTHR10903">
    <property type="entry name" value="GTPASE, IMAP FAMILY MEMBER-RELATED"/>
    <property type="match status" value="1"/>
</dbReference>
<dbReference type="GO" id="GO:0046872">
    <property type="term" value="F:metal ion binding"/>
    <property type="evidence" value="ECO:0007669"/>
    <property type="project" value="UniProtKB-KW"/>
</dbReference>
<comment type="subcellular location">
    <subcellularLocation>
        <location evidence="2">Membrane</location>
        <topology evidence="2">Single-pass membrane protein</topology>
    </subcellularLocation>
    <subcellularLocation>
        <location evidence="16">Plastid</location>
        <location evidence="16">Chloroplast outer membrane</location>
    </subcellularLocation>
</comment>
<dbReference type="Gene3D" id="3.40.50.300">
    <property type="entry name" value="P-loop containing nucleotide triphosphate hydrolases"/>
    <property type="match status" value="2"/>
</dbReference>
<organism evidence="19 20">
    <name type="scientific">Polysphondylium violaceum</name>
    <dbReference type="NCBI Taxonomy" id="133409"/>
    <lineage>
        <taxon>Eukaryota</taxon>
        <taxon>Amoebozoa</taxon>
        <taxon>Evosea</taxon>
        <taxon>Eumycetozoa</taxon>
        <taxon>Dictyostelia</taxon>
        <taxon>Dictyosteliales</taxon>
        <taxon>Dictyosteliaceae</taxon>
        <taxon>Polysphondylium</taxon>
    </lineage>
</organism>
<reference evidence="19" key="1">
    <citation type="submission" date="2020-01" db="EMBL/GenBank/DDBJ databases">
        <title>Development of genomics and gene disruption for Polysphondylium violaceum indicates a role for the polyketide synthase stlB in stalk morphogenesis.</title>
        <authorList>
            <person name="Narita B."/>
            <person name="Kawabe Y."/>
            <person name="Kin K."/>
            <person name="Saito T."/>
            <person name="Gibbs R."/>
            <person name="Kuspa A."/>
            <person name="Muzny D."/>
            <person name="Queller D."/>
            <person name="Richards S."/>
            <person name="Strassman J."/>
            <person name="Sucgang R."/>
            <person name="Worley K."/>
            <person name="Schaap P."/>
        </authorList>
    </citation>
    <scope>NUCLEOTIDE SEQUENCE</scope>
    <source>
        <strain evidence="19">QSvi11</strain>
    </source>
</reference>
<comment type="cofactor">
    <cofactor evidence="1">
        <name>Mg(2+)</name>
        <dbReference type="ChEBI" id="CHEBI:18420"/>
    </cofactor>
</comment>
<keyword evidence="13" id="KW-1133">Transmembrane helix</keyword>
<protein>
    <recommendedName>
        <fullName evidence="21">AIG1-type G domain-containing protein</fullName>
    </recommendedName>
</protein>
<dbReference type="EMBL" id="AJWJ01000244">
    <property type="protein sequence ID" value="KAF2072844.1"/>
    <property type="molecule type" value="Genomic_DNA"/>
</dbReference>
<comment type="caution">
    <text evidence="19">The sequence shown here is derived from an EMBL/GenBank/DDBJ whole genome shotgun (WGS) entry which is preliminary data.</text>
</comment>
<evidence type="ECO:0000256" key="15">
    <source>
        <dbReference type="ARBA" id="ARBA00023136"/>
    </source>
</evidence>
<keyword evidence="3" id="KW-0813">Transport</keyword>
<keyword evidence="14" id="KW-0342">GTP-binding</keyword>
<dbReference type="Pfam" id="PF04548">
    <property type="entry name" value="AIG1"/>
    <property type="match status" value="1"/>
</dbReference>
<feature type="domain" description="AIG1-type G" evidence="18">
    <location>
        <begin position="174"/>
        <end position="379"/>
    </location>
</feature>
<gene>
    <name evidence="19" type="ORF">CYY_005855</name>
</gene>
<evidence type="ECO:0000259" key="18">
    <source>
        <dbReference type="Pfam" id="PF04548"/>
    </source>
</evidence>
<keyword evidence="20" id="KW-1185">Reference proteome</keyword>
<dbReference type="InterPro" id="IPR006703">
    <property type="entry name" value="G_AIG1"/>
</dbReference>
<keyword evidence="8" id="KW-0547">Nucleotide-binding</keyword>
<keyword evidence="12" id="KW-0653">Protein transport</keyword>
<dbReference type="InterPro" id="IPR006073">
    <property type="entry name" value="GTP-bd"/>
</dbReference>
<evidence type="ECO:0000256" key="13">
    <source>
        <dbReference type="ARBA" id="ARBA00022989"/>
    </source>
</evidence>
<dbReference type="GO" id="GO:0016787">
    <property type="term" value="F:hydrolase activity"/>
    <property type="evidence" value="ECO:0007669"/>
    <property type="project" value="UniProtKB-KW"/>
</dbReference>
<sequence length="452" mass="52316">MKIDTIVVGRTGAGKSTLCNVLMDNNYFEVGHGLSSTTKSFDEKCVEYQGTVFNFIDTPRDEKLCAQKTESLFSKYPALRKCRNILYIGNLSSNSDNSLVRTKILEHLRGPKRSVFFDPSFSPSVVQENETWIQINDIIQDNYRLEQEIFFKRETKKLFNWRPQIDSIENEKIILLVGRTGSGKSTLANIITQGNQFEESGSLKYENQFQNTLWSFNKKTYLVIETPGIGDGDMKIRDLLSTISEICYKLKNGIAHIFYLSNGRFTTEDQICFKILTEVIFNNENANLISLVRTNFPGFRNFDKCKIDTDLIQEEISFLDKKKLGYFRNKVIHINNLNQDEEPSMKSRKDSREKILTLISCFQDQNSNPKVLNEFLDKIEIFGDLKIKLKDSSWNSKILKNQLGIEDLNLEIQKNLSKILANDIKDKNKPLWKIILNFFNELVENYPFLSKI</sequence>
<evidence type="ECO:0000256" key="5">
    <source>
        <dbReference type="ARBA" id="ARBA00022640"/>
    </source>
</evidence>
<dbReference type="GO" id="GO:0016020">
    <property type="term" value="C:membrane"/>
    <property type="evidence" value="ECO:0007669"/>
    <property type="project" value="UniProtKB-SubCell"/>
</dbReference>
<dbReference type="GO" id="GO:0015031">
    <property type="term" value="P:protein transport"/>
    <property type="evidence" value="ECO:0007669"/>
    <property type="project" value="UniProtKB-KW"/>
</dbReference>
<evidence type="ECO:0000256" key="7">
    <source>
        <dbReference type="ARBA" id="ARBA00022723"/>
    </source>
</evidence>
<dbReference type="AlphaFoldDB" id="A0A8J4PUF5"/>
<evidence type="ECO:0000256" key="12">
    <source>
        <dbReference type="ARBA" id="ARBA00022927"/>
    </source>
</evidence>
<keyword evidence="6" id="KW-0812">Transmembrane</keyword>
<dbReference type="Pfam" id="PF01926">
    <property type="entry name" value="MMR_HSR1"/>
    <property type="match status" value="1"/>
</dbReference>
<evidence type="ECO:0000313" key="20">
    <source>
        <dbReference type="Proteomes" id="UP000695562"/>
    </source>
</evidence>
<dbReference type="PANTHER" id="PTHR10903:SF135">
    <property type="entry name" value="TRANSLOCASE OF CHLOROPLAST 120, CHLOROPLASTIC-RELATED"/>
    <property type="match status" value="1"/>
</dbReference>
<dbReference type="Proteomes" id="UP000695562">
    <property type="component" value="Unassembled WGS sequence"/>
</dbReference>
<proteinExistence type="predicted"/>
<dbReference type="InterPro" id="IPR045058">
    <property type="entry name" value="GIMA/IAN/Toc"/>
</dbReference>
<dbReference type="GO" id="GO:0005525">
    <property type="term" value="F:GTP binding"/>
    <property type="evidence" value="ECO:0007669"/>
    <property type="project" value="UniProtKB-KW"/>
</dbReference>
<keyword evidence="7" id="KW-0479">Metal-binding</keyword>
<keyword evidence="9" id="KW-0378">Hydrolase</keyword>
<evidence type="ECO:0000256" key="16">
    <source>
        <dbReference type="ARBA" id="ARBA00024013"/>
    </source>
</evidence>
<dbReference type="CDD" id="cd00882">
    <property type="entry name" value="Ras_like_GTPase"/>
    <property type="match status" value="1"/>
</dbReference>
<accession>A0A8J4PUF5</accession>
<keyword evidence="4" id="KW-0150">Chloroplast</keyword>
<evidence type="ECO:0000256" key="1">
    <source>
        <dbReference type="ARBA" id="ARBA00001946"/>
    </source>
</evidence>
<evidence type="ECO:0008006" key="21">
    <source>
        <dbReference type="Google" id="ProtNLM"/>
    </source>
</evidence>
<evidence type="ECO:0000256" key="8">
    <source>
        <dbReference type="ARBA" id="ARBA00022741"/>
    </source>
</evidence>
<name>A0A8J4PUF5_9MYCE</name>
<evidence type="ECO:0000256" key="10">
    <source>
        <dbReference type="ARBA" id="ARBA00022805"/>
    </source>
</evidence>
<keyword evidence="5" id="KW-0934">Plastid</keyword>
<keyword evidence="11" id="KW-0460">Magnesium</keyword>
<evidence type="ECO:0000256" key="14">
    <source>
        <dbReference type="ARBA" id="ARBA00023134"/>
    </source>
</evidence>
<evidence type="ECO:0000256" key="2">
    <source>
        <dbReference type="ARBA" id="ARBA00004167"/>
    </source>
</evidence>
<evidence type="ECO:0000313" key="19">
    <source>
        <dbReference type="EMBL" id="KAF2072844.1"/>
    </source>
</evidence>
<evidence type="ECO:0000256" key="6">
    <source>
        <dbReference type="ARBA" id="ARBA00022692"/>
    </source>
</evidence>
<dbReference type="OrthoDB" id="8954335at2759"/>
<evidence type="ECO:0000256" key="11">
    <source>
        <dbReference type="ARBA" id="ARBA00022842"/>
    </source>
</evidence>
<evidence type="ECO:0000256" key="9">
    <source>
        <dbReference type="ARBA" id="ARBA00022801"/>
    </source>
</evidence>
<keyword evidence="10" id="KW-1002">Plastid outer membrane</keyword>
<keyword evidence="15" id="KW-0472">Membrane</keyword>
<feature type="domain" description="G" evidence="17">
    <location>
        <begin position="6"/>
        <end position="93"/>
    </location>
</feature>
<dbReference type="SUPFAM" id="SSF52540">
    <property type="entry name" value="P-loop containing nucleoside triphosphate hydrolases"/>
    <property type="match status" value="2"/>
</dbReference>
<evidence type="ECO:0000256" key="3">
    <source>
        <dbReference type="ARBA" id="ARBA00022448"/>
    </source>
</evidence>
<evidence type="ECO:0000259" key="17">
    <source>
        <dbReference type="Pfam" id="PF01926"/>
    </source>
</evidence>
<evidence type="ECO:0000256" key="4">
    <source>
        <dbReference type="ARBA" id="ARBA00022528"/>
    </source>
</evidence>
<dbReference type="InterPro" id="IPR027417">
    <property type="entry name" value="P-loop_NTPase"/>
</dbReference>